<accession>A0A5M3XIP8</accession>
<keyword evidence="1" id="KW-0472">Membrane</keyword>
<evidence type="ECO:0000313" key="2">
    <source>
        <dbReference type="EMBL" id="GES18963.1"/>
    </source>
</evidence>
<protein>
    <submittedName>
        <fullName evidence="2">Uncharacterized protein</fullName>
    </submittedName>
</protein>
<evidence type="ECO:0000313" key="3">
    <source>
        <dbReference type="Proteomes" id="UP000377595"/>
    </source>
</evidence>
<sequence length="289" mass="31525">MADRARPATALDPSLPFPIRQLLETNEELIRRVRQGLVPEAPKSPRPIVIVCAVVLMFGGALGGFSTFLILAGMTGFVTLLNRLLTADQREARRKLQIVYDHADRIVLPSDLDEQCGSLLARAQKAVKAVLHSTVHRQGLLDTDNNNVALPGEAWVIAKRLSDLSALRDKHRKIVGRNPDPLIAEADAPYSTTIKEITASLTSRVVALEAYAARARDADRLFDAFRKVTELHDLTPEFQRLLAETAPDAMATAEIAQMSTQAVAIEQVFRASIAEARQAGTHLLSVSAA</sequence>
<evidence type="ECO:0000256" key="1">
    <source>
        <dbReference type="SAM" id="Phobius"/>
    </source>
</evidence>
<keyword evidence="1" id="KW-1133">Transmembrane helix</keyword>
<dbReference type="AlphaFoldDB" id="A0A5M3XIP8"/>
<gene>
    <name evidence="2" type="ORF">Aple_018580</name>
</gene>
<dbReference type="EMBL" id="BLAF01000009">
    <property type="protein sequence ID" value="GES18963.1"/>
    <property type="molecule type" value="Genomic_DNA"/>
</dbReference>
<dbReference type="Proteomes" id="UP000377595">
    <property type="component" value="Unassembled WGS sequence"/>
</dbReference>
<reference evidence="2 3" key="1">
    <citation type="submission" date="2019-10" db="EMBL/GenBank/DDBJ databases">
        <title>Whole genome shotgun sequence of Acrocarpospora pleiomorpha NBRC 16267.</title>
        <authorList>
            <person name="Ichikawa N."/>
            <person name="Kimura A."/>
            <person name="Kitahashi Y."/>
            <person name="Komaki H."/>
            <person name="Oguchi A."/>
        </authorList>
    </citation>
    <scope>NUCLEOTIDE SEQUENCE [LARGE SCALE GENOMIC DNA]</scope>
    <source>
        <strain evidence="2 3">NBRC 16267</strain>
    </source>
</reference>
<feature type="transmembrane region" description="Helical" evidence="1">
    <location>
        <begin position="48"/>
        <end position="81"/>
    </location>
</feature>
<proteinExistence type="predicted"/>
<comment type="caution">
    <text evidence="2">The sequence shown here is derived from an EMBL/GenBank/DDBJ whole genome shotgun (WGS) entry which is preliminary data.</text>
</comment>
<organism evidence="2 3">
    <name type="scientific">Acrocarpospora pleiomorpha</name>
    <dbReference type="NCBI Taxonomy" id="90975"/>
    <lineage>
        <taxon>Bacteria</taxon>
        <taxon>Bacillati</taxon>
        <taxon>Actinomycetota</taxon>
        <taxon>Actinomycetes</taxon>
        <taxon>Streptosporangiales</taxon>
        <taxon>Streptosporangiaceae</taxon>
        <taxon>Acrocarpospora</taxon>
    </lineage>
</organism>
<name>A0A5M3XIP8_9ACTN</name>
<keyword evidence="3" id="KW-1185">Reference proteome</keyword>
<keyword evidence="1" id="KW-0812">Transmembrane</keyword>
<dbReference type="OrthoDB" id="3425023at2"/>
<dbReference type="RefSeq" id="WP_155344078.1">
    <property type="nucleotide sequence ID" value="NZ_BAAAHM010000004.1"/>
</dbReference>